<dbReference type="AlphaFoldDB" id="A0A1T5MD52"/>
<keyword evidence="3" id="KW-1133">Transmembrane helix</keyword>
<dbReference type="InterPro" id="IPR019734">
    <property type="entry name" value="TPR_rpt"/>
</dbReference>
<dbReference type="STRING" id="688867.SAMN05660236_5082"/>
<dbReference type="InterPro" id="IPR011990">
    <property type="entry name" value="TPR-like_helical_dom_sf"/>
</dbReference>
<gene>
    <name evidence="5" type="ORF">SAMN05660236_5082</name>
</gene>
<evidence type="ECO:0000313" key="6">
    <source>
        <dbReference type="Proteomes" id="UP000190961"/>
    </source>
</evidence>
<evidence type="ECO:0000313" key="5">
    <source>
        <dbReference type="EMBL" id="SKC86177.1"/>
    </source>
</evidence>
<dbReference type="CDD" id="cd06257">
    <property type="entry name" value="DnaJ"/>
    <property type="match status" value="1"/>
</dbReference>
<dbReference type="SUPFAM" id="SSF48452">
    <property type="entry name" value="TPR-like"/>
    <property type="match status" value="1"/>
</dbReference>
<dbReference type="PANTHER" id="PTHR45188">
    <property type="entry name" value="DNAJ PROTEIN P58IPK HOMOLOG"/>
    <property type="match status" value="1"/>
</dbReference>
<accession>A0A1T5MD52</accession>
<name>A0A1T5MD52_9BACT</name>
<dbReference type="Gene3D" id="1.10.287.110">
    <property type="entry name" value="DnaJ domain"/>
    <property type="match status" value="1"/>
</dbReference>
<keyword evidence="2" id="KW-0802">TPR repeat</keyword>
<dbReference type="Pfam" id="PF13174">
    <property type="entry name" value="TPR_6"/>
    <property type="match status" value="1"/>
</dbReference>
<dbReference type="OrthoDB" id="1495940at2"/>
<keyword evidence="3" id="KW-0812">Transmembrane</keyword>
<dbReference type="PROSITE" id="PS50076">
    <property type="entry name" value="DNAJ_2"/>
    <property type="match status" value="1"/>
</dbReference>
<dbReference type="SMART" id="SM00271">
    <property type="entry name" value="DnaJ"/>
    <property type="match status" value="1"/>
</dbReference>
<organism evidence="5 6">
    <name type="scientific">Ohtaekwangia koreensis</name>
    <dbReference type="NCBI Taxonomy" id="688867"/>
    <lineage>
        <taxon>Bacteria</taxon>
        <taxon>Pseudomonadati</taxon>
        <taxon>Bacteroidota</taxon>
        <taxon>Cytophagia</taxon>
        <taxon>Cytophagales</taxon>
        <taxon>Fulvivirgaceae</taxon>
        <taxon>Ohtaekwangia</taxon>
    </lineage>
</organism>
<dbReference type="Proteomes" id="UP000190961">
    <property type="component" value="Unassembled WGS sequence"/>
</dbReference>
<dbReference type="PRINTS" id="PR00625">
    <property type="entry name" value="JDOMAIN"/>
</dbReference>
<reference evidence="5 6" key="1">
    <citation type="submission" date="2017-02" db="EMBL/GenBank/DDBJ databases">
        <authorList>
            <person name="Peterson S.W."/>
        </authorList>
    </citation>
    <scope>NUCLEOTIDE SEQUENCE [LARGE SCALE GENOMIC DNA]</scope>
    <source>
        <strain evidence="5 6">DSM 25262</strain>
    </source>
</reference>
<feature type="domain" description="J" evidence="4">
    <location>
        <begin position="3"/>
        <end position="68"/>
    </location>
</feature>
<evidence type="ECO:0000259" key="4">
    <source>
        <dbReference type="PROSITE" id="PS50076"/>
    </source>
</evidence>
<evidence type="ECO:0000256" key="3">
    <source>
        <dbReference type="SAM" id="Phobius"/>
    </source>
</evidence>
<dbReference type="RefSeq" id="WP_079689581.1">
    <property type="nucleotide sequence ID" value="NZ_FUZU01000004.1"/>
</dbReference>
<evidence type="ECO:0000256" key="2">
    <source>
        <dbReference type="ARBA" id="ARBA00022803"/>
    </source>
</evidence>
<dbReference type="InterPro" id="IPR036869">
    <property type="entry name" value="J_dom_sf"/>
</dbReference>
<dbReference type="SUPFAM" id="SSF46565">
    <property type="entry name" value="Chaperone J-domain"/>
    <property type="match status" value="1"/>
</dbReference>
<dbReference type="EMBL" id="FUZU01000004">
    <property type="protein sequence ID" value="SKC86177.1"/>
    <property type="molecule type" value="Genomic_DNA"/>
</dbReference>
<dbReference type="SMART" id="SM00028">
    <property type="entry name" value="TPR"/>
    <property type="match status" value="3"/>
</dbReference>
<dbReference type="Pfam" id="PF00226">
    <property type="entry name" value="DnaJ"/>
    <property type="match status" value="1"/>
</dbReference>
<feature type="transmembrane region" description="Helical" evidence="3">
    <location>
        <begin position="114"/>
        <end position="138"/>
    </location>
</feature>
<dbReference type="PANTHER" id="PTHR45188:SF2">
    <property type="entry name" value="DNAJ HOMOLOG SUBFAMILY C MEMBER 7"/>
    <property type="match status" value="1"/>
</dbReference>
<protein>
    <submittedName>
        <fullName evidence="5">Tetratricopeptide repeat-containing protein</fullName>
    </submittedName>
</protein>
<keyword evidence="1" id="KW-0677">Repeat</keyword>
<dbReference type="Gene3D" id="1.25.40.10">
    <property type="entry name" value="Tetratricopeptide repeat domain"/>
    <property type="match status" value="2"/>
</dbReference>
<dbReference type="InterPro" id="IPR001623">
    <property type="entry name" value="DnaJ_domain"/>
</dbReference>
<keyword evidence="6" id="KW-1185">Reference proteome</keyword>
<sequence>MEDYYKILGITPSDNSTTLRAAYKRLAMQYHPDRNAGDREAEEMFKLINEAYHVLSDPLKKSRYDLQMNPSIVADIVDTVFDPQHEINKRKYWKWQYAQQKYYRIDKEYFRIQGLAFLVFIVIAGFCFAVIHTTYYFVEQQRLAKWQANSQALEQVNALFGTGKFNEAFSMVLSLKQEDPLELRFIYAHDSLIDALHTMADQEFKSLRFADAVAHYLVLKKHEDPVRFETLEKLALCQYYLGNFQEALTALKHLHNQQPDNLQLLYRIGMINLEKLDQPEEALQYFNLGKKLFKQNLSEIYGEAFMIVMDPMDAPDIYYEIFEARARTNLQLKHYEDVLNDCTWSMYLRPERGEPYILRAMAHIEGRTLENVCSDLKKAKQLGILNTEELTRKYCR</sequence>
<proteinExistence type="predicted"/>
<keyword evidence="3" id="KW-0472">Membrane</keyword>
<evidence type="ECO:0000256" key="1">
    <source>
        <dbReference type="ARBA" id="ARBA00022737"/>
    </source>
</evidence>